<reference evidence="6" key="4">
    <citation type="submission" date="2022-11" db="EMBL/GenBank/DDBJ databases">
        <title>Draft genome sequence of Sellimonas catena strain 18CBH55.</title>
        <authorList>
            <person name="Hisatomi A."/>
            <person name="Ohkuma M."/>
            <person name="Sakamoto M."/>
        </authorList>
    </citation>
    <scope>NUCLEOTIDE SEQUENCE</scope>
    <source>
        <strain evidence="6">18CBH55</strain>
    </source>
</reference>
<keyword evidence="3" id="KW-0804">Transcription</keyword>
<dbReference type="InterPro" id="IPR010982">
    <property type="entry name" value="Lambda_DNA-bd_dom_sf"/>
</dbReference>
<dbReference type="Proteomes" id="UP001145094">
    <property type="component" value="Unassembled WGS sequence"/>
</dbReference>
<keyword evidence="7" id="KW-1185">Reference proteome</keyword>
<dbReference type="Gene3D" id="1.10.260.40">
    <property type="entry name" value="lambda repressor-like DNA-binding domains"/>
    <property type="match status" value="1"/>
</dbReference>
<dbReference type="CDD" id="cd01392">
    <property type="entry name" value="HTH_LacI"/>
    <property type="match status" value="1"/>
</dbReference>
<sequence>MVTIKDIAQAANVSAMTVSNVIHGRTKKVSKETKERIERIMEEMQYVPNMGARMLVQNQSRIIGVISNVPAGSERETLYHPLAAEMIVEIEKEVRSRGYYMMLYAASTEREIRDLIHTWNVDGLLTIGIPTEICRELGKDMKMPAVFTDCYFREDEIFRNVGTEDEEGAYQAASYLIGKGHRRIAYVADGPYDPDGTPGDVSERRLAGYKRALKEAHLPFAQEHIYMGSIHEDRQLAMLQSLAGHIFDYTAVIFSRDYYALEAMDYFRHHGIWIPKDISIIGFDDLGMSKFAYPRLTTVRQGAAEKGRKAAELLFQALEEKEDKKVDIRIPVRLMERETVKEIYV</sequence>
<keyword evidence="2" id="KW-0238">DNA-binding</keyword>
<evidence type="ECO:0000313" key="6">
    <source>
        <dbReference type="EMBL" id="GLG91184.1"/>
    </source>
</evidence>
<feature type="domain" description="HTH lacI-type" evidence="4">
    <location>
        <begin position="2"/>
        <end position="57"/>
    </location>
</feature>
<dbReference type="AlphaFoldDB" id="A0A9W6FFE8"/>
<reference evidence="5" key="2">
    <citation type="submission" date="2022-11" db="EMBL/GenBank/DDBJ databases">
        <title>Draft genome sequence of Sellimonas catena strain 12EGH17.</title>
        <authorList>
            <person name="Hisatomi A."/>
            <person name="Ohkuma M."/>
            <person name="Sakamoto M."/>
        </authorList>
    </citation>
    <scope>NUCLEOTIDE SEQUENCE</scope>
    <source>
        <strain evidence="5">12EGH17</strain>
    </source>
</reference>
<evidence type="ECO:0000256" key="3">
    <source>
        <dbReference type="ARBA" id="ARBA00023163"/>
    </source>
</evidence>
<evidence type="ECO:0000256" key="2">
    <source>
        <dbReference type="ARBA" id="ARBA00023125"/>
    </source>
</evidence>
<dbReference type="InterPro" id="IPR046335">
    <property type="entry name" value="LacI/GalR-like_sensor"/>
</dbReference>
<dbReference type="GO" id="GO:0000976">
    <property type="term" value="F:transcription cis-regulatory region binding"/>
    <property type="evidence" value="ECO:0007669"/>
    <property type="project" value="TreeGrafter"/>
</dbReference>
<gene>
    <name evidence="5" type="ORF">Selli1_29290</name>
    <name evidence="6" type="ORF">Selli2_26110</name>
</gene>
<reference evidence="5" key="1">
    <citation type="submission" date="2022-11" db="EMBL/GenBank/DDBJ databases">
        <title>Draft genome sequence of Sellimonas catena strain 12EGH17.</title>
        <authorList>
            <person name="Atsushi H."/>
            <person name="Moriya O."/>
            <person name="Mitsuo S."/>
        </authorList>
    </citation>
    <scope>NUCLEOTIDE SEQUENCE</scope>
    <source>
        <strain evidence="5">12EGH17</strain>
    </source>
</reference>
<dbReference type="Pfam" id="PF13377">
    <property type="entry name" value="Peripla_BP_3"/>
    <property type="match status" value="1"/>
</dbReference>
<dbReference type="RefSeq" id="WP_087169196.1">
    <property type="nucleotide sequence ID" value="NZ_BSBO01000036.1"/>
</dbReference>
<keyword evidence="1" id="KW-0805">Transcription regulation</keyword>
<dbReference type="PANTHER" id="PTHR30146">
    <property type="entry name" value="LACI-RELATED TRANSCRIPTIONAL REPRESSOR"/>
    <property type="match status" value="1"/>
</dbReference>
<accession>A0A9W6FFE8</accession>
<evidence type="ECO:0000259" key="4">
    <source>
        <dbReference type="PROSITE" id="PS50932"/>
    </source>
</evidence>
<dbReference type="PROSITE" id="PS00356">
    <property type="entry name" value="HTH_LACI_1"/>
    <property type="match status" value="1"/>
</dbReference>
<dbReference type="PANTHER" id="PTHR30146:SF24">
    <property type="entry name" value="XYLOSE OPERON REGULATORY PROTEIN"/>
    <property type="match status" value="1"/>
</dbReference>
<evidence type="ECO:0000256" key="1">
    <source>
        <dbReference type="ARBA" id="ARBA00023015"/>
    </source>
</evidence>
<reference evidence="6" key="3">
    <citation type="submission" date="2022-11" db="EMBL/GenBank/DDBJ databases">
        <title>Draft genome sequence of Sellimonas catena strain 18CBH55.</title>
        <authorList>
            <person name="Atsushi H."/>
            <person name="Moriya O."/>
            <person name="Mitsuo S."/>
        </authorList>
    </citation>
    <scope>NUCLEOTIDE SEQUENCE</scope>
    <source>
        <strain evidence="6">18CBH55</strain>
    </source>
</reference>
<dbReference type="SUPFAM" id="SSF47413">
    <property type="entry name" value="lambda repressor-like DNA-binding domains"/>
    <property type="match status" value="1"/>
</dbReference>
<dbReference type="EMBL" id="BSBO01000036">
    <property type="protein sequence ID" value="GLG05755.1"/>
    <property type="molecule type" value="Genomic_DNA"/>
</dbReference>
<dbReference type="GO" id="GO:0003700">
    <property type="term" value="F:DNA-binding transcription factor activity"/>
    <property type="evidence" value="ECO:0007669"/>
    <property type="project" value="TreeGrafter"/>
</dbReference>
<name>A0A9W6FFE8_9FIRM</name>
<proteinExistence type="predicted"/>
<dbReference type="PROSITE" id="PS50932">
    <property type="entry name" value="HTH_LACI_2"/>
    <property type="match status" value="1"/>
</dbReference>
<dbReference type="Gene3D" id="3.40.50.2300">
    <property type="match status" value="2"/>
</dbReference>
<dbReference type="EMBL" id="BSCH01000018">
    <property type="protein sequence ID" value="GLG91184.1"/>
    <property type="molecule type" value="Genomic_DNA"/>
</dbReference>
<evidence type="ECO:0000313" key="5">
    <source>
        <dbReference type="EMBL" id="GLG05755.1"/>
    </source>
</evidence>
<comment type="caution">
    <text evidence="5">The sequence shown here is derived from an EMBL/GenBank/DDBJ whole genome shotgun (WGS) entry which is preliminary data.</text>
</comment>
<evidence type="ECO:0000313" key="7">
    <source>
        <dbReference type="Proteomes" id="UP001145145"/>
    </source>
</evidence>
<dbReference type="SUPFAM" id="SSF53822">
    <property type="entry name" value="Periplasmic binding protein-like I"/>
    <property type="match status" value="1"/>
</dbReference>
<dbReference type="Pfam" id="PF00356">
    <property type="entry name" value="LacI"/>
    <property type="match status" value="1"/>
</dbReference>
<reference evidence="5 7" key="5">
    <citation type="journal article" date="2023" name="Int. J. Syst. Evol. Microbiol.">
        <title>Sellimonas catena sp. nov., isolated from human faeces.</title>
        <authorList>
            <person name="Hisatomi A."/>
            <person name="Ohkuma M."/>
            <person name="Sakamoto M."/>
        </authorList>
    </citation>
    <scope>NUCLEOTIDE SEQUENCE [LARGE SCALE GENOMIC DNA]</scope>
    <source>
        <strain evidence="5 7">12EGH17</strain>
        <strain evidence="6">18CBH55</strain>
    </source>
</reference>
<protein>
    <submittedName>
        <fullName evidence="5">LacI family transcriptional regulator</fullName>
    </submittedName>
</protein>
<dbReference type="CDD" id="cd06267">
    <property type="entry name" value="PBP1_LacI_sugar_binding-like"/>
    <property type="match status" value="1"/>
</dbReference>
<dbReference type="Proteomes" id="UP001145145">
    <property type="component" value="Unassembled WGS sequence"/>
</dbReference>
<dbReference type="InterPro" id="IPR000843">
    <property type="entry name" value="HTH_LacI"/>
</dbReference>
<dbReference type="SMART" id="SM00354">
    <property type="entry name" value="HTH_LACI"/>
    <property type="match status" value="1"/>
</dbReference>
<dbReference type="InterPro" id="IPR028082">
    <property type="entry name" value="Peripla_BP_I"/>
</dbReference>
<organism evidence="5 7">
    <name type="scientific">Sellimonas catena</name>
    <dbReference type="NCBI Taxonomy" id="2994035"/>
    <lineage>
        <taxon>Bacteria</taxon>
        <taxon>Bacillati</taxon>
        <taxon>Bacillota</taxon>
        <taxon>Clostridia</taxon>
        <taxon>Lachnospirales</taxon>
        <taxon>Lachnospiraceae</taxon>
        <taxon>Sellimonas</taxon>
    </lineage>
</organism>